<sequence>MSSPCITICTPWLNHRELERDYWAAIRAADVQVIVIDNGSEPPLPNAWRLTGNTGYHRACNIGLTLASTDAVLFLNNDIRHTEPGWVEPIRAALEPGVLVGADIRRDQHGDVDGVPLPYIDGWCLAGMRDDLLELGGFDESYTEPAYFGDNDLSLRARLAGMTLRQASVPLEHLTNRTAGPSSEPAVAEATRANHERFIRFARHALS</sequence>
<keyword evidence="2" id="KW-0808">Transferase</keyword>
<evidence type="ECO:0000313" key="4">
    <source>
        <dbReference type="EMBL" id="CAB4192513.1"/>
    </source>
</evidence>
<dbReference type="GO" id="GO:0016740">
    <property type="term" value="F:transferase activity"/>
    <property type="evidence" value="ECO:0007669"/>
    <property type="project" value="UniProtKB-KW"/>
</dbReference>
<dbReference type="PANTHER" id="PTHR43179">
    <property type="entry name" value="RHAMNOSYLTRANSFERASE WBBL"/>
    <property type="match status" value="1"/>
</dbReference>
<feature type="domain" description="Glycosyltransferase 2-like" evidence="1">
    <location>
        <begin position="26"/>
        <end position="108"/>
    </location>
</feature>
<dbReference type="EMBL" id="LR797422">
    <property type="protein sequence ID" value="CAB4215341.1"/>
    <property type="molecule type" value="Genomic_DNA"/>
</dbReference>
<evidence type="ECO:0000313" key="2">
    <source>
        <dbReference type="EMBL" id="CAB4174330.1"/>
    </source>
</evidence>
<evidence type="ECO:0000313" key="3">
    <source>
        <dbReference type="EMBL" id="CAB4189340.1"/>
    </source>
</evidence>
<dbReference type="SUPFAM" id="SSF53448">
    <property type="entry name" value="Nucleotide-diphospho-sugar transferases"/>
    <property type="match status" value="1"/>
</dbReference>
<dbReference type="InterPro" id="IPR029044">
    <property type="entry name" value="Nucleotide-diphossugar_trans"/>
</dbReference>
<proteinExistence type="predicted"/>
<dbReference type="Gene3D" id="3.90.550.10">
    <property type="entry name" value="Spore Coat Polysaccharide Biosynthesis Protein SpsA, Chain A"/>
    <property type="match status" value="1"/>
</dbReference>
<accession>A0A6J5PR19</accession>
<gene>
    <name evidence="3" type="ORF">UFOVP1186_24</name>
    <name evidence="4" type="ORF">UFOVP1234_34</name>
    <name evidence="5" type="ORF">UFOVP1487_8</name>
    <name evidence="6" type="ORF">UFOVP1574_7</name>
    <name evidence="2" type="ORF">UFOVP959_39</name>
</gene>
<evidence type="ECO:0000313" key="6">
    <source>
        <dbReference type="EMBL" id="CAB5238899.1"/>
    </source>
</evidence>
<dbReference type="EMBL" id="LR796907">
    <property type="protein sequence ID" value="CAB4174330.1"/>
    <property type="molecule type" value="Genomic_DNA"/>
</dbReference>
<name>A0A6J5PR19_9CAUD</name>
<dbReference type="Pfam" id="PF00535">
    <property type="entry name" value="Glycos_transf_2"/>
    <property type="match status" value="1"/>
</dbReference>
<dbReference type="PANTHER" id="PTHR43179:SF7">
    <property type="entry name" value="RHAMNOSYLTRANSFERASE WBBL"/>
    <property type="match status" value="1"/>
</dbReference>
<dbReference type="EMBL" id="LR798462">
    <property type="protein sequence ID" value="CAB5238899.1"/>
    <property type="molecule type" value="Genomic_DNA"/>
</dbReference>
<evidence type="ECO:0000259" key="1">
    <source>
        <dbReference type="Pfam" id="PF00535"/>
    </source>
</evidence>
<evidence type="ECO:0000313" key="5">
    <source>
        <dbReference type="EMBL" id="CAB4215341.1"/>
    </source>
</evidence>
<reference evidence="2" key="1">
    <citation type="submission" date="2020-05" db="EMBL/GenBank/DDBJ databases">
        <authorList>
            <person name="Chiriac C."/>
            <person name="Salcher M."/>
            <person name="Ghai R."/>
            <person name="Kavagutti S V."/>
        </authorList>
    </citation>
    <scope>NUCLEOTIDE SEQUENCE</scope>
</reference>
<dbReference type="InterPro" id="IPR001173">
    <property type="entry name" value="Glyco_trans_2-like"/>
</dbReference>
<protein>
    <submittedName>
        <fullName evidence="2">Glycosyltransferase 2-like</fullName>
    </submittedName>
</protein>
<dbReference type="EMBL" id="LR797137">
    <property type="protein sequence ID" value="CAB4189340.1"/>
    <property type="molecule type" value="Genomic_DNA"/>
</dbReference>
<dbReference type="EMBL" id="LR797183">
    <property type="protein sequence ID" value="CAB4192513.1"/>
    <property type="molecule type" value="Genomic_DNA"/>
</dbReference>
<organism evidence="2">
    <name type="scientific">uncultured Caudovirales phage</name>
    <dbReference type="NCBI Taxonomy" id="2100421"/>
    <lineage>
        <taxon>Viruses</taxon>
        <taxon>Duplodnaviria</taxon>
        <taxon>Heunggongvirae</taxon>
        <taxon>Uroviricota</taxon>
        <taxon>Caudoviricetes</taxon>
        <taxon>Peduoviridae</taxon>
        <taxon>Maltschvirus</taxon>
        <taxon>Maltschvirus maltsch</taxon>
    </lineage>
</organism>